<dbReference type="AlphaFoldDB" id="A0A914UR03"/>
<evidence type="ECO:0000313" key="3">
    <source>
        <dbReference type="WBParaSite" id="PSAMB.scaffold11920size3058.g34493.t1"/>
    </source>
</evidence>
<proteinExistence type="predicted"/>
<dbReference type="PANTHER" id="PTHR46108">
    <property type="entry name" value="BLUE CHEESE"/>
    <property type="match status" value="1"/>
</dbReference>
<protein>
    <submittedName>
        <fullName evidence="3">Uncharacterized protein</fullName>
    </submittedName>
</protein>
<name>A0A914UR03_9BILA</name>
<dbReference type="WBParaSite" id="PSAMB.scaffold11920size3058.g34493.t1">
    <property type="protein sequence ID" value="PSAMB.scaffold11920size3058.g34493.t1"/>
    <property type="gene ID" value="PSAMB.scaffold11920size3058.g34493"/>
</dbReference>
<dbReference type="Proteomes" id="UP000887566">
    <property type="component" value="Unplaced"/>
</dbReference>
<accession>A0A914UR03</accession>
<dbReference type="PANTHER" id="PTHR46108:SF4">
    <property type="entry name" value="BLUE CHEESE"/>
    <property type="match status" value="1"/>
</dbReference>
<evidence type="ECO:0000313" key="2">
    <source>
        <dbReference type="Proteomes" id="UP000887566"/>
    </source>
</evidence>
<reference evidence="3" key="1">
    <citation type="submission" date="2022-11" db="UniProtKB">
        <authorList>
            <consortium name="WormBaseParasite"/>
        </authorList>
    </citation>
    <scope>IDENTIFICATION</scope>
</reference>
<keyword evidence="2" id="KW-1185">Reference proteome</keyword>
<organism evidence="2 3">
    <name type="scientific">Plectus sambesii</name>
    <dbReference type="NCBI Taxonomy" id="2011161"/>
    <lineage>
        <taxon>Eukaryota</taxon>
        <taxon>Metazoa</taxon>
        <taxon>Ecdysozoa</taxon>
        <taxon>Nematoda</taxon>
        <taxon>Chromadorea</taxon>
        <taxon>Plectida</taxon>
        <taxon>Plectina</taxon>
        <taxon>Plectoidea</taxon>
        <taxon>Plectidae</taxon>
        <taxon>Plectus</taxon>
    </lineage>
</organism>
<evidence type="ECO:0000256" key="1">
    <source>
        <dbReference type="ARBA" id="ARBA00022574"/>
    </source>
</evidence>
<sequence length="344" mass="38864">MSLLLNLEGALNDDPKAPWDQVKAADPASYALIVLDFLHLLFKVLTISMRFEPANAKQFFSEVRYDSLTVSLKLTGAFEDVETIEAKADTRQVTLESCRDWLTACHRVFQVHLDDRVIPTDIPHRMLYVCYILRLLFNMALDNYEKPSGDLSKCSASEEISPLINGNHNRTLFPNAPDSIIVHPGAVMCILDLLPAIVVSGNDDPVWALVVQLYAAEVLKSLVRSERNQQVMCDAGLPRRLFVVGNSLLKTDVHLLLPPFYYILERLSNNSMQPRELRYFLRLDKPLCCRNLEERPGEEPMVENEGGPVPLTRVKALVSMMTPRDYRVGAAPPFIEFDMSVEGF</sequence>
<dbReference type="InterPro" id="IPR051944">
    <property type="entry name" value="BEACH_domain_protein"/>
</dbReference>
<keyword evidence="1" id="KW-0853">WD repeat</keyword>